<comment type="activity regulation">
    <text evidence="2">Uridylyltransferase (UTase) activity is inhibited by glutamine, while glutamine activates uridylyl-removing (UR) activity.</text>
</comment>
<gene>
    <name evidence="2" type="primary">glnD</name>
    <name evidence="4" type="ORF">ABR82_06315</name>
</gene>
<dbReference type="EC" id="2.7.7.59" evidence="2"/>
<dbReference type="InterPro" id="IPR002912">
    <property type="entry name" value="ACT_dom"/>
</dbReference>
<accession>A0A0R2RM37</accession>
<dbReference type="AlphaFoldDB" id="A0A0R2RM37"/>
<dbReference type="Proteomes" id="UP000051269">
    <property type="component" value="Unassembled WGS sequence"/>
</dbReference>
<keyword evidence="2" id="KW-0460">Magnesium</keyword>
<dbReference type="GO" id="GO:0008081">
    <property type="term" value="F:phosphoric diester hydrolase activity"/>
    <property type="evidence" value="ECO:0007669"/>
    <property type="project" value="UniProtKB-UniRule"/>
</dbReference>
<evidence type="ECO:0000256" key="2">
    <source>
        <dbReference type="HAMAP-Rule" id="MF_00277"/>
    </source>
</evidence>
<dbReference type="CDD" id="cd04900">
    <property type="entry name" value="ACT_UUR-like_1"/>
    <property type="match status" value="1"/>
</dbReference>
<evidence type="ECO:0000259" key="3">
    <source>
        <dbReference type="PROSITE" id="PS51671"/>
    </source>
</evidence>
<sequence>MAVARRFGFWGRELQLMTFLVDHHMTLGTFARKNLDEPATIRDLARIVRDQERLDLLMLISAADVRAVAGKNNWSSWRELLVWNLYQKTKQMLAGEEEFLRVEDEKRAKQKEEVRAILSTTFTEDEVSQHLERMGPAYVRMCPPALVMRHLGAVHEFLERRISGADTLVPLVKWLDQSEEGHTEVIIVTWNRERLFSKIAGSFAVAGLNILSANIFTRRDDVVVDTFQVCNERMEPVTHPIDRSTFEKTLTEALGETEDHLNERIAEVGPTLWQRSLGEAEFPASLRVDQTSESGRTLIHVEAPDRVGLLHALTRAIADEGMQISGARITTEKGAALDTFLIEENSGEAVRGEDRLARLIQRLKGVVSR</sequence>
<dbReference type="PANTHER" id="PTHR47320:SF1">
    <property type="entry name" value="BIFUNCTIONAL URIDYLYLTRANSFERASE_URIDYLYL-REMOVING ENZYME"/>
    <property type="match status" value="1"/>
</dbReference>
<name>A0A0R2RM37_9BACT</name>
<comment type="cofactor">
    <cofactor evidence="2">
        <name>Mg(2+)</name>
        <dbReference type="ChEBI" id="CHEBI:18420"/>
    </cofactor>
</comment>
<dbReference type="EMBL" id="LIBO01000122">
    <property type="protein sequence ID" value="KRO62155.1"/>
    <property type="molecule type" value="Genomic_DNA"/>
</dbReference>
<dbReference type="GO" id="GO:0006808">
    <property type="term" value="P:regulation of nitrogen utilization"/>
    <property type="evidence" value="ECO:0007669"/>
    <property type="project" value="UniProtKB-UniRule"/>
</dbReference>
<dbReference type="SUPFAM" id="SSF55021">
    <property type="entry name" value="ACT-like"/>
    <property type="match status" value="2"/>
</dbReference>
<dbReference type="InterPro" id="IPR010043">
    <property type="entry name" value="UTase/UR"/>
</dbReference>
<dbReference type="GO" id="GO:0008773">
    <property type="term" value="F:[protein-PII] uridylyltransferase activity"/>
    <property type="evidence" value="ECO:0007669"/>
    <property type="project" value="UniProtKB-UniRule"/>
</dbReference>
<keyword evidence="2" id="KW-0511">Multifunctional enzyme</keyword>
<keyword evidence="2" id="KW-0808">Transferase</keyword>
<feature type="domain" description="ACT" evidence="3">
    <location>
        <begin position="298"/>
        <end position="369"/>
    </location>
</feature>
<dbReference type="PANTHER" id="PTHR47320">
    <property type="entry name" value="BIFUNCTIONAL URIDYLYLTRANSFERASE/URIDYLYL-REMOVING ENZYME"/>
    <property type="match status" value="1"/>
</dbReference>
<dbReference type="CDD" id="cd04873">
    <property type="entry name" value="ACT_UUR-ACR-like"/>
    <property type="match status" value="1"/>
</dbReference>
<dbReference type="PROSITE" id="PS51671">
    <property type="entry name" value="ACT"/>
    <property type="match status" value="2"/>
</dbReference>
<comment type="catalytic activity">
    <reaction evidence="2">
        <text>[protein-PII]-uridylyl-L-tyrosine + H2O = [protein-PII]-L-tyrosine + UMP + H(+)</text>
        <dbReference type="Rhea" id="RHEA:48600"/>
        <dbReference type="Rhea" id="RHEA-COMP:12147"/>
        <dbReference type="Rhea" id="RHEA-COMP:12148"/>
        <dbReference type="ChEBI" id="CHEBI:15377"/>
        <dbReference type="ChEBI" id="CHEBI:15378"/>
        <dbReference type="ChEBI" id="CHEBI:46858"/>
        <dbReference type="ChEBI" id="CHEBI:57865"/>
        <dbReference type="ChEBI" id="CHEBI:90602"/>
    </reaction>
</comment>
<evidence type="ECO:0000256" key="1">
    <source>
        <dbReference type="ARBA" id="ARBA00022801"/>
    </source>
</evidence>
<keyword evidence="2" id="KW-0548">Nucleotidyltransferase</keyword>
<organism evidence="4 5">
    <name type="scientific">Verrucomicrobia subdivision 6 bacterium BACL9 MAG-120507-bin52</name>
    <dbReference type="NCBI Taxonomy" id="1655590"/>
    <lineage>
        <taxon>Bacteria</taxon>
        <taxon>Pseudomonadati</taxon>
        <taxon>Verrucomicrobiota</taxon>
        <taxon>Verrucomicrobiia</taxon>
        <taxon>Verrucomicrobiales</taxon>
        <taxon>Verrucomicrobia subdivision 6</taxon>
    </lineage>
</organism>
<dbReference type="HAMAP" id="MF_00277">
    <property type="entry name" value="PII_uridylyl_transf"/>
    <property type="match status" value="1"/>
</dbReference>
<feature type="domain" description="ACT" evidence="3">
    <location>
        <begin position="184"/>
        <end position="273"/>
    </location>
</feature>
<comment type="function">
    <text evidence="2">Modifies, by uridylylation and deuridylylation, the PII regulatory proteins (GlnB and homologs), in response to the nitrogen status of the cell that GlnD senses through the glutamine level. Under low glutamine levels, catalyzes the conversion of the PII proteins and UTP to PII-UMP and PPi, while under higher glutamine levels, GlnD hydrolyzes PII-UMP to PII and UMP (deuridylylation). Thus, controls uridylylation state and activity of the PII proteins, and plays an important role in the regulation of nitrogen metabolism.</text>
</comment>
<comment type="caution">
    <text evidence="2">Lacks conserved residue(s) required for the propagation of feature annotation.</text>
</comment>
<comment type="caution">
    <text evidence="4">The sequence shown here is derived from an EMBL/GenBank/DDBJ whole genome shotgun (WGS) entry which is preliminary data.</text>
</comment>
<dbReference type="Gene3D" id="3.30.70.260">
    <property type="match status" value="1"/>
</dbReference>
<reference evidence="4 5" key="1">
    <citation type="submission" date="2015-10" db="EMBL/GenBank/DDBJ databases">
        <title>Metagenome-Assembled Genomes uncover a global brackish microbiome.</title>
        <authorList>
            <person name="Hugerth L.W."/>
            <person name="Larsson J."/>
            <person name="Alneberg J."/>
            <person name="Lindh M.V."/>
            <person name="Legrand C."/>
            <person name="Pinhassi J."/>
            <person name="Andersson A.F."/>
        </authorList>
    </citation>
    <scope>NUCLEOTIDE SEQUENCE [LARGE SCALE GENOMIC DNA]</scope>
    <source>
        <strain evidence="4">BACL18 MAG-120507-bin52</strain>
    </source>
</reference>
<protein>
    <recommendedName>
        <fullName evidence="2">Bifunctional uridylyltransferase/uridylyl-removing enzyme</fullName>
        <shortName evidence="2">UTase/UR</shortName>
    </recommendedName>
    <alternativeName>
        <fullName evidence="2">Bifunctional [protein-PII] modification enzyme</fullName>
    </alternativeName>
    <alternativeName>
        <fullName evidence="2">Bifunctional nitrogen sensor protein</fullName>
    </alternativeName>
    <domain>
        <recommendedName>
            <fullName evidence="2">[Protein-PII] uridylyltransferase</fullName>
            <shortName evidence="2">PII uridylyltransferase</shortName>
            <shortName evidence="2">UTase</shortName>
            <ecNumber evidence="2">2.7.7.59</ecNumber>
        </recommendedName>
    </domain>
    <domain>
        <recommendedName>
            <fullName evidence="2">[Protein-PII]-UMP uridylyl-removing enzyme</fullName>
            <shortName evidence="2">UR</shortName>
            <ecNumber evidence="2">3.1.4.-</ecNumber>
        </recommendedName>
    </domain>
</protein>
<keyword evidence="1 2" id="KW-0378">Hydrolase</keyword>
<dbReference type="EC" id="3.1.4.-" evidence="2"/>
<comment type="domain">
    <text evidence="2">Has four distinct domains: an N-terminal nucleotidyltransferase (NT) domain responsible for UTase activity, a central HD domain that encodes UR activity, and two C-terminal ACT domains that seem to have a role in glutamine sensing.</text>
</comment>
<comment type="similarity">
    <text evidence="2">Belongs to the GlnD family.</text>
</comment>
<dbReference type="InterPro" id="IPR045865">
    <property type="entry name" value="ACT-like_dom_sf"/>
</dbReference>
<proteinExistence type="inferred from homology"/>
<feature type="region of interest" description="Uridylyltransferase" evidence="2">
    <location>
        <position position="1"/>
    </location>
</feature>
<evidence type="ECO:0000313" key="5">
    <source>
        <dbReference type="Proteomes" id="UP000051269"/>
    </source>
</evidence>
<evidence type="ECO:0000313" key="4">
    <source>
        <dbReference type="EMBL" id="KRO62155.1"/>
    </source>
</evidence>
<comment type="catalytic activity">
    <reaction evidence="2">
        <text>[protein-PII]-L-tyrosine + UTP = [protein-PII]-uridylyl-L-tyrosine + diphosphate</text>
        <dbReference type="Rhea" id="RHEA:13673"/>
        <dbReference type="Rhea" id="RHEA-COMP:12147"/>
        <dbReference type="Rhea" id="RHEA-COMP:12148"/>
        <dbReference type="ChEBI" id="CHEBI:33019"/>
        <dbReference type="ChEBI" id="CHEBI:46398"/>
        <dbReference type="ChEBI" id="CHEBI:46858"/>
        <dbReference type="ChEBI" id="CHEBI:90602"/>
        <dbReference type="EC" id="2.7.7.59"/>
    </reaction>
</comment>